<feature type="compositionally biased region" description="Polar residues" evidence="1">
    <location>
        <begin position="25"/>
        <end position="40"/>
    </location>
</feature>
<name>A0A9P7ZY23_MORAP</name>
<dbReference type="AlphaFoldDB" id="A0A9P7ZY23"/>
<dbReference type="EMBL" id="JAIFTL010000293">
    <property type="protein sequence ID" value="KAG9320419.1"/>
    <property type="molecule type" value="Genomic_DNA"/>
</dbReference>
<reference evidence="2" key="1">
    <citation type="submission" date="2021-07" db="EMBL/GenBank/DDBJ databases">
        <title>Draft genome of Mortierella alpina, strain LL118, isolated from an aspen leaf litter sample.</title>
        <authorList>
            <person name="Yang S."/>
            <person name="Vinatzer B.A."/>
        </authorList>
    </citation>
    <scope>NUCLEOTIDE SEQUENCE</scope>
    <source>
        <strain evidence="2">LL118</strain>
    </source>
</reference>
<feature type="region of interest" description="Disordered" evidence="1">
    <location>
        <begin position="21"/>
        <end position="58"/>
    </location>
</feature>
<accession>A0A9P7ZY23</accession>
<comment type="caution">
    <text evidence="2">The sequence shown here is derived from an EMBL/GenBank/DDBJ whole genome shotgun (WGS) entry which is preliminary data.</text>
</comment>
<sequence length="81" mass="9120">MSPHHCHHRYSHYIQVMPLFKSHKNQTSSAAATPSQTPRTSMHEERPAVSPAQSKKMTSNEALELALHRVKATARTGPFMQ</sequence>
<dbReference type="Proteomes" id="UP000717515">
    <property type="component" value="Unassembled WGS sequence"/>
</dbReference>
<evidence type="ECO:0000256" key="1">
    <source>
        <dbReference type="SAM" id="MobiDB-lite"/>
    </source>
</evidence>
<organism evidence="2 3">
    <name type="scientific">Mortierella alpina</name>
    <name type="common">Oleaginous fungus</name>
    <name type="synonym">Mortierella renispora</name>
    <dbReference type="NCBI Taxonomy" id="64518"/>
    <lineage>
        <taxon>Eukaryota</taxon>
        <taxon>Fungi</taxon>
        <taxon>Fungi incertae sedis</taxon>
        <taxon>Mucoromycota</taxon>
        <taxon>Mortierellomycotina</taxon>
        <taxon>Mortierellomycetes</taxon>
        <taxon>Mortierellales</taxon>
        <taxon>Mortierellaceae</taxon>
        <taxon>Mortierella</taxon>
    </lineage>
</organism>
<evidence type="ECO:0000313" key="3">
    <source>
        <dbReference type="Proteomes" id="UP000717515"/>
    </source>
</evidence>
<proteinExistence type="predicted"/>
<protein>
    <submittedName>
        <fullName evidence="2">Uncharacterized protein</fullName>
    </submittedName>
</protein>
<gene>
    <name evidence="2" type="ORF">KVV02_008359</name>
</gene>
<evidence type="ECO:0000313" key="2">
    <source>
        <dbReference type="EMBL" id="KAG9320419.1"/>
    </source>
</evidence>